<protein>
    <submittedName>
        <fullName evidence="1">Uncharacterized protein</fullName>
    </submittedName>
</protein>
<name>A8I2U5_CHLRE</name>
<dbReference type="InterPro" id="IPR028110">
    <property type="entry name" value="TMEM254"/>
</dbReference>
<keyword evidence="2" id="KW-1185">Reference proteome</keyword>
<dbReference type="KEGG" id="cre:CHLRE_02g114800v5"/>
<dbReference type="OrthoDB" id="529648at2759"/>
<dbReference type="RefSeq" id="XP_042927580.1">
    <property type="nucleotide sequence ID" value="XM_043059946.1"/>
</dbReference>
<evidence type="ECO:0000313" key="1">
    <source>
        <dbReference type="EMBL" id="PNW87244.1"/>
    </source>
</evidence>
<reference evidence="1 2" key="1">
    <citation type="journal article" date="2007" name="Science">
        <title>The Chlamydomonas genome reveals the evolution of key animal and plant functions.</title>
        <authorList>
            <person name="Merchant S.S."/>
            <person name="Prochnik S.E."/>
            <person name="Vallon O."/>
            <person name="Harris E.H."/>
            <person name="Karpowicz S.J."/>
            <person name="Witman G.B."/>
            <person name="Terry A."/>
            <person name="Salamov A."/>
            <person name="Fritz-Laylin L.K."/>
            <person name="Marechal-Drouard L."/>
            <person name="Marshall W.F."/>
            <person name="Qu L.H."/>
            <person name="Nelson D.R."/>
            <person name="Sanderfoot A.A."/>
            <person name="Spalding M.H."/>
            <person name="Kapitonov V.V."/>
            <person name="Ren Q."/>
            <person name="Ferris P."/>
            <person name="Lindquist E."/>
            <person name="Shapiro H."/>
            <person name="Lucas S.M."/>
            <person name="Grimwood J."/>
            <person name="Schmutz J."/>
            <person name="Cardol P."/>
            <person name="Cerutti H."/>
            <person name="Chanfreau G."/>
            <person name="Chen C.L."/>
            <person name="Cognat V."/>
            <person name="Croft M.T."/>
            <person name="Dent R."/>
            <person name="Dutcher S."/>
            <person name="Fernandez E."/>
            <person name="Fukuzawa H."/>
            <person name="Gonzalez-Ballester D."/>
            <person name="Gonzalez-Halphen D."/>
            <person name="Hallmann A."/>
            <person name="Hanikenne M."/>
            <person name="Hippler M."/>
            <person name="Inwood W."/>
            <person name="Jabbari K."/>
            <person name="Kalanon M."/>
            <person name="Kuras R."/>
            <person name="Lefebvre P.A."/>
            <person name="Lemaire S.D."/>
            <person name="Lobanov A.V."/>
            <person name="Lohr M."/>
            <person name="Manuell A."/>
            <person name="Meier I."/>
            <person name="Mets L."/>
            <person name="Mittag M."/>
            <person name="Mittelmeier T."/>
            <person name="Moroney J.V."/>
            <person name="Moseley J."/>
            <person name="Napoli C."/>
            <person name="Nedelcu A.M."/>
            <person name="Niyogi K."/>
            <person name="Novoselov S.V."/>
            <person name="Paulsen I.T."/>
            <person name="Pazour G."/>
            <person name="Purton S."/>
            <person name="Ral J.P."/>
            <person name="Riano-Pachon D.M."/>
            <person name="Riekhof W."/>
            <person name="Rymarquis L."/>
            <person name="Schroda M."/>
            <person name="Stern D."/>
            <person name="Umen J."/>
            <person name="Willows R."/>
            <person name="Wilson N."/>
            <person name="Zimmer S.L."/>
            <person name="Allmer J."/>
            <person name="Balk J."/>
            <person name="Bisova K."/>
            <person name="Chen C.J."/>
            <person name="Elias M."/>
            <person name="Gendler K."/>
            <person name="Hauser C."/>
            <person name="Lamb M.R."/>
            <person name="Ledford H."/>
            <person name="Long J.C."/>
            <person name="Minagawa J."/>
            <person name="Page M.D."/>
            <person name="Pan J."/>
            <person name="Pootakham W."/>
            <person name="Roje S."/>
            <person name="Rose A."/>
            <person name="Stahlberg E."/>
            <person name="Terauchi A.M."/>
            <person name="Yang P."/>
            <person name="Ball S."/>
            <person name="Bowler C."/>
            <person name="Dieckmann C.L."/>
            <person name="Gladyshev V.N."/>
            <person name="Green P."/>
            <person name="Jorgensen R."/>
            <person name="Mayfield S."/>
            <person name="Mueller-Roeber B."/>
            <person name="Rajamani S."/>
            <person name="Sayre R.T."/>
            <person name="Brokstein P."/>
            <person name="Dubchak I."/>
            <person name="Goodstein D."/>
            <person name="Hornick L."/>
            <person name="Huang Y.W."/>
            <person name="Jhaveri J."/>
            <person name="Luo Y."/>
            <person name="Martinez D."/>
            <person name="Ngau W.C."/>
            <person name="Otillar B."/>
            <person name="Poliakov A."/>
            <person name="Porter A."/>
            <person name="Szajkowski L."/>
            <person name="Werner G."/>
            <person name="Zhou K."/>
            <person name="Grigoriev I.V."/>
            <person name="Rokhsar D.S."/>
            <person name="Grossman A.R."/>
        </authorList>
    </citation>
    <scope>NUCLEOTIDE SEQUENCE [LARGE SCALE GENOMIC DNA]</scope>
    <source>
        <strain evidence="2">CC-503</strain>
    </source>
</reference>
<dbReference type="Gramene" id="PNW87244">
    <property type="protein sequence ID" value="PNW87244"/>
    <property type="gene ID" value="CHLRE_02g114800v5"/>
</dbReference>
<dbReference type="InParanoid" id="A8I2U5"/>
<proteinExistence type="predicted"/>
<dbReference type="AlphaFoldDB" id="A8I2U5"/>
<sequence length="112" mass="12115">MVAASWPKGPVPWLLVFGMATGVAGAFFPVTRSWPVIKQTFQLGITLFRSLFGYQVVMGSAIVAHIVEAAIIAYMCAKNKVSTKDTWGWAGYTLLIGYGAIHHLKACLKQAA</sequence>
<organism evidence="1 2">
    <name type="scientific">Chlamydomonas reinhardtii</name>
    <name type="common">Chlamydomonas smithii</name>
    <dbReference type="NCBI Taxonomy" id="3055"/>
    <lineage>
        <taxon>Eukaryota</taxon>
        <taxon>Viridiplantae</taxon>
        <taxon>Chlorophyta</taxon>
        <taxon>core chlorophytes</taxon>
        <taxon>Chlorophyceae</taxon>
        <taxon>CS clade</taxon>
        <taxon>Chlamydomonadales</taxon>
        <taxon>Chlamydomonadaceae</taxon>
        <taxon>Chlamydomonas</taxon>
    </lineage>
</organism>
<dbReference type="Proteomes" id="UP000006906">
    <property type="component" value="Chromosome 2"/>
</dbReference>
<dbReference type="HOGENOM" id="CLU_2149405_0_0_1"/>
<dbReference type="EMBL" id="CM008963">
    <property type="protein sequence ID" value="PNW87244.1"/>
    <property type="molecule type" value="Genomic_DNA"/>
</dbReference>
<dbReference type="Pfam" id="PF14934">
    <property type="entry name" value="TMEM254"/>
    <property type="match status" value="1"/>
</dbReference>
<dbReference type="GeneID" id="5725440"/>
<accession>A8I2U5</accession>
<gene>
    <name evidence="1" type="ORF">CHLRE_02g114800v5</name>
</gene>
<dbReference type="PaxDb" id="3055-EDP07354"/>
<evidence type="ECO:0000313" key="2">
    <source>
        <dbReference type="Proteomes" id="UP000006906"/>
    </source>
</evidence>